<evidence type="ECO:0000313" key="1">
    <source>
        <dbReference type="EMBL" id="WQF76866.1"/>
    </source>
</evidence>
<dbReference type="KEGG" id="cdet:87938383"/>
<dbReference type="RefSeq" id="XP_062774090.1">
    <property type="nucleotide sequence ID" value="XM_062918039.1"/>
</dbReference>
<dbReference type="GeneID" id="87938383"/>
<gene>
    <name evidence="1" type="ORF">CDEST_01880</name>
</gene>
<dbReference type="AlphaFoldDB" id="A0AAX4I0B7"/>
<evidence type="ECO:0000313" key="2">
    <source>
        <dbReference type="Proteomes" id="UP001322277"/>
    </source>
</evidence>
<organism evidence="1 2">
    <name type="scientific">Colletotrichum destructivum</name>
    <dbReference type="NCBI Taxonomy" id="34406"/>
    <lineage>
        <taxon>Eukaryota</taxon>
        <taxon>Fungi</taxon>
        <taxon>Dikarya</taxon>
        <taxon>Ascomycota</taxon>
        <taxon>Pezizomycotina</taxon>
        <taxon>Sordariomycetes</taxon>
        <taxon>Hypocreomycetidae</taxon>
        <taxon>Glomerellales</taxon>
        <taxon>Glomerellaceae</taxon>
        <taxon>Colletotrichum</taxon>
        <taxon>Colletotrichum destructivum species complex</taxon>
    </lineage>
</organism>
<accession>A0AAX4I0B7</accession>
<keyword evidence="2" id="KW-1185">Reference proteome</keyword>
<reference evidence="2" key="1">
    <citation type="journal article" date="2023" name="bioRxiv">
        <title>Complete genome of the Medicago anthracnose fungus, Colletotrichum destructivum, reveals a mini-chromosome-like region within a core chromosome.</title>
        <authorList>
            <person name="Lapalu N."/>
            <person name="Simon A."/>
            <person name="Lu A."/>
            <person name="Plaumann P.-L."/>
            <person name="Amselem J."/>
            <person name="Pigne S."/>
            <person name="Auger A."/>
            <person name="Koch C."/>
            <person name="Dallery J.-F."/>
            <person name="O'Connell R.J."/>
        </authorList>
    </citation>
    <scope>NUCLEOTIDE SEQUENCE [LARGE SCALE GENOMIC DNA]</scope>
    <source>
        <strain evidence="2">CBS 520.97</strain>
    </source>
</reference>
<dbReference type="Proteomes" id="UP001322277">
    <property type="component" value="Chromosome 1"/>
</dbReference>
<proteinExistence type="predicted"/>
<sequence length="169" mass="18746">MWIQAPVDTFNIPAPLAITNIVQKETTAESKAGFRCFPSGISSLGCFWTLLLTSYMTANVYQRIRQIAEDTQASLSPKLAQLVLLSACFGRESTSASRQLYGGLGAGRNLRLLYQLIDRWALQHGQFFSRSMKDFGVVSTCRGQISLHTPQRTTYVILVVRLSTHLASV</sequence>
<name>A0AAX4I0B7_9PEZI</name>
<protein>
    <submittedName>
        <fullName evidence="1">Uncharacterized protein</fullName>
    </submittedName>
</protein>
<dbReference type="EMBL" id="CP137305">
    <property type="protein sequence ID" value="WQF76866.1"/>
    <property type="molecule type" value="Genomic_DNA"/>
</dbReference>